<proteinExistence type="inferred from homology"/>
<dbReference type="VEuPathDB" id="PlasmoDB:PRG01_0926000"/>
<evidence type="ECO:0000256" key="1">
    <source>
        <dbReference type="ARBA" id="ARBA00005446"/>
    </source>
</evidence>
<dbReference type="VEuPathDB" id="PlasmoDB:PRCDC_0916600"/>
<dbReference type="GO" id="GO:0000724">
    <property type="term" value="P:double-strand break repair via homologous recombination"/>
    <property type="evidence" value="ECO:0007669"/>
    <property type="project" value="TreeGrafter"/>
</dbReference>
<dbReference type="InterPro" id="IPR014001">
    <property type="entry name" value="Helicase_ATP-bd"/>
</dbReference>
<evidence type="ECO:0000256" key="2">
    <source>
        <dbReference type="ARBA" id="ARBA00022741"/>
    </source>
</evidence>
<protein>
    <recommendedName>
        <fullName evidence="8">DNA 3'-5' helicase</fullName>
        <ecNumber evidence="8">5.6.2.4</ecNumber>
    </recommendedName>
</protein>
<dbReference type="GO" id="GO:0003677">
    <property type="term" value="F:DNA binding"/>
    <property type="evidence" value="ECO:0007669"/>
    <property type="project" value="UniProtKB-KW"/>
</dbReference>
<dbReference type="PANTHER" id="PTHR13710:SF153">
    <property type="entry name" value="RECQ-LIKE DNA HELICASE BLM"/>
    <property type="match status" value="1"/>
</dbReference>
<keyword evidence="2" id="KW-0547">Nucleotide-binding</keyword>
<dbReference type="Pfam" id="PF00270">
    <property type="entry name" value="DEAD"/>
    <property type="match status" value="1"/>
</dbReference>
<evidence type="ECO:0000256" key="5">
    <source>
        <dbReference type="ARBA" id="ARBA00023235"/>
    </source>
</evidence>
<dbReference type="Pfam" id="PF16124">
    <property type="entry name" value="RecQ_Zn_bind"/>
    <property type="match status" value="1"/>
</dbReference>
<evidence type="ECO:0000256" key="3">
    <source>
        <dbReference type="ARBA" id="ARBA00022840"/>
    </source>
</evidence>
<evidence type="ECO:0000259" key="10">
    <source>
        <dbReference type="PROSITE" id="PS51192"/>
    </source>
</evidence>
<dbReference type="InterPro" id="IPR001650">
    <property type="entry name" value="Helicase_C-like"/>
</dbReference>
<feature type="domain" description="Helicase ATP-binding" evidence="10">
    <location>
        <begin position="64"/>
        <end position="239"/>
    </location>
</feature>
<name>A0A2P9DD03_PLARE</name>
<dbReference type="GO" id="GO:0005524">
    <property type="term" value="F:ATP binding"/>
    <property type="evidence" value="ECO:0007669"/>
    <property type="project" value="UniProtKB-KW"/>
</dbReference>
<keyword evidence="12" id="KW-0347">Helicase</keyword>
<evidence type="ECO:0000313" key="13">
    <source>
        <dbReference type="Proteomes" id="UP000240500"/>
    </source>
</evidence>
<dbReference type="EMBL" id="LT969572">
    <property type="protein sequence ID" value="SOV78912.1"/>
    <property type="molecule type" value="Genomic_DNA"/>
</dbReference>
<dbReference type="OrthoDB" id="10261556at2759"/>
<keyword evidence="4" id="KW-0238">DNA-binding</keyword>
<reference evidence="12 13" key="1">
    <citation type="submission" date="2016-09" db="EMBL/GenBank/DDBJ databases">
        <authorList>
            <consortium name="Pathogen Informatics"/>
        </authorList>
    </citation>
    <scope>NUCLEOTIDE SEQUENCE [LARGE SCALE GENOMIC DNA]</scope>
</reference>
<sequence>MNEDAIKILNKCCGEKKKGEDLNSCNLLEYYKTKYSSIDIEKAKLILKEQFLIPDFREKQLECLNSIKRFEHVLNIMPTGGGKSLIYQLIPLIIDGISIVISPLISLIQDQIVSLRNKKIVAETINSSLNKKENERILDILKSQDLGNLKVLYITPETATSGYFIDILYELYINKRISLISIDEVHCISTWGSDFRKSYRNLNKILDICPYVRTYCCTATATKFVEKDIIRNLNFYIFNKDCDNNIISNNINNNNNNNNINNNIKYDDHNNNCKVLNIVRTSFNRPNLKYIIIYSDLIKDEKKNSVCDIINEKRNKGKIGIIYCFKRNTCDEISKYLREKGIQALSYHAGLTNNTRKRIQQKWISGKTNILVATIAFGMGIDRKDVSFIIHYNLPKSIENYYQESGRCGRSGHISFCYLFYSKEDVEKLSYIIKTSFSHLDMNDANIEKKYEKEIYNLECVHNLCINEKCIRSQILSYFGETYPNQNLQTNNTSDHSKETYKNQTHAEKCNFDTANMYHTYDQKKDNLPDEHFCCSFCYDTKGSRIKIQKVINLYENKKGNNISQFYSKGETHEYNYLYTNNGKHKLYDDDTYDSPSGEEPREKRSTNYYNKYDDRYGDRKFQEGIYKLNNKKIKGNIPFQSASSIIPKQIRDKGIIEVMKELEKREEELNEKTKNDQEKHKVNKMNLLKSNSMNVKRKHVFSSFKIPRKI</sequence>
<dbReference type="EC" id="5.6.2.4" evidence="8"/>
<dbReference type="GO" id="GO:0009378">
    <property type="term" value="F:four-way junction helicase activity"/>
    <property type="evidence" value="ECO:0007669"/>
    <property type="project" value="TreeGrafter"/>
</dbReference>
<dbReference type="Gene3D" id="3.40.50.300">
    <property type="entry name" value="P-loop containing nucleotide triphosphate hydrolases"/>
    <property type="match status" value="2"/>
</dbReference>
<dbReference type="CDD" id="cd17920">
    <property type="entry name" value="DEXHc_RecQ"/>
    <property type="match status" value="1"/>
</dbReference>
<keyword evidence="3" id="KW-0067">ATP-binding</keyword>
<keyword evidence="5" id="KW-0413">Isomerase</keyword>
<dbReference type="CDD" id="cd18794">
    <property type="entry name" value="SF2_C_RecQ"/>
    <property type="match status" value="1"/>
</dbReference>
<dbReference type="GO" id="GO:0005634">
    <property type="term" value="C:nucleus"/>
    <property type="evidence" value="ECO:0007669"/>
    <property type="project" value="TreeGrafter"/>
</dbReference>
<dbReference type="GO" id="GO:0005737">
    <property type="term" value="C:cytoplasm"/>
    <property type="evidence" value="ECO:0007669"/>
    <property type="project" value="TreeGrafter"/>
</dbReference>
<dbReference type="PROSITE" id="PS51194">
    <property type="entry name" value="HELICASE_CTER"/>
    <property type="match status" value="1"/>
</dbReference>
<evidence type="ECO:0000256" key="4">
    <source>
        <dbReference type="ARBA" id="ARBA00023125"/>
    </source>
</evidence>
<dbReference type="PANTHER" id="PTHR13710">
    <property type="entry name" value="DNA HELICASE RECQ FAMILY MEMBER"/>
    <property type="match status" value="1"/>
</dbReference>
<dbReference type="SMART" id="SM00490">
    <property type="entry name" value="HELICc"/>
    <property type="match status" value="1"/>
</dbReference>
<evidence type="ECO:0000313" key="12">
    <source>
        <dbReference type="EMBL" id="SOV78912.1"/>
    </source>
</evidence>
<dbReference type="GO" id="GO:0043138">
    <property type="term" value="F:3'-5' DNA helicase activity"/>
    <property type="evidence" value="ECO:0007669"/>
    <property type="project" value="UniProtKB-EC"/>
</dbReference>
<keyword evidence="6" id="KW-0539">Nucleus</keyword>
<dbReference type="SUPFAM" id="SSF52540">
    <property type="entry name" value="P-loop containing nucleoside triphosphate hydrolases"/>
    <property type="match status" value="1"/>
</dbReference>
<organism evidence="12 13">
    <name type="scientific">Plasmodium reichenowi</name>
    <dbReference type="NCBI Taxonomy" id="5854"/>
    <lineage>
        <taxon>Eukaryota</taxon>
        <taxon>Sar</taxon>
        <taxon>Alveolata</taxon>
        <taxon>Apicomplexa</taxon>
        <taxon>Aconoidasida</taxon>
        <taxon>Haemosporida</taxon>
        <taxon>Plasmodiidae</taxon>
        <taxon>Plasmodium</taxon>
        <taxon>Plasmodium (Laverania)</taxon>
    </lineage>
</organism>
<evidence type="ECO:0000256" key="9">
    <source>
        <dbReference type="SAM" id="MobiDB-lite"/>
    </source>
</evidence>
<evidence type="ECO:0000256" key="6">
    <source>
        <dbReference type="ARBA" id="ARBA00023242"/>
    </source>
</evidence>
<dbReference type="AlphaFoldDB" id="A0A2P9DD03"/>
<keyword evidence="12" id="KW-0378">Hydrolase</keyword>
<comment type="catalytic activity">
    <reaction evidence="7">
        <text>Couples ATP hydrolysis with the unwinding of duplex DNA by translocating in the 3'-5' direction.</text>
        <dbReference type="EC" id="5.6.2.4"/>
    </reaction>
</comment>
<feature type="domain" description="Helicase C-terminal" evidence="11">
    <location>
        <begin position="305"/>
        <end position="455"/>
    </location>
</feature>
<evidence type="ECO:0000256" key="8">
    <source>
        <dbReference type="ARBA" id="ARBA00034808"/>
    </source>
</evidence>
<evidence type="ECO:0000259" key="11">
    <source>
        <dbReference type="PROSITE" id="PS51194"/>
    </source>
</evidence>
<dbReference type="InterPro" id="IPR032284">
    <property type="entry name" value="RecQ_Zn-bd"/>
</dbReference>
<evidence type="ECO:0000256" key="7">
    <source>
        <dbReference type="ARBA" id="ARBA00034617"/>
    </source>
</evidence>
<feature type="region of interest" description="Disordered" evidence="9">
    <location>
        <begin position="586"/>
        <end position="607"/>
    </location>
</feature>
<dbReference type="InterPro" id="IPR027417">
    <property type="entry name" value="P-loop_NTPase"/>
</dbReference>
<gene>
    <name evidence="12" type="ORF">PRG01_0926000</name>
</gene>
<dbReference type="Proteomes" id="UP000240500">
    <property type="component" value="Chromosome 9"/>
</dbReference>
<dbReference type="SMART" id="SM00487">
    <property type="entry name" value="DEXDc"/>
    <property type="match status" value="1"/>
</dbReference>
<dbReference type="InterPro" id="IPR011545">
    <property type="entry name" value="DEAD/DEAH_box_helicase_dom"/>
</dbReference>
<accession>A0A2P9DD03</accession>
<dbReference type="GO" id="GO:0005694">
    <property type="term" value="C:chromosome"/>
    <property type="evidence" value="ECO:0007669"/>
    <property type="project" value="TreeGrafter"/>
</dbReference>
<comment type="similarity">
    <text evidence="1">Belongs to the helicase family. RecQ subfamily.</text>
</comment>
<dbReference type="PROSITE" id="PS51192">
    <property type="entry name" value="HELICASE_ATP_BIND_1"/>
    <property type="match status" value="1"/>
</dbReference>
<dbReference type="Pfam" id="PF00271">
    <property type="entry name" value="Helicase_C"/>
    <property type="match status" value="1"/>
</dbReference>